<dbReference type="InterPro" id="IPR037483">
    <property type="entry name" value="YjjU-like"/>
</dbReference>
<dbReference type="CDD" id="cd07208">
    <property type="entry name" value="Pat_hypo_Ecoli_yjju_like"/>
    <property type="match status" value="1"/>
</dbReference>
<sequence>MNNTALVLEGGGLRAMYTAGVLDAFLAAELYFPYVVGVSAGAIYPASYLSRQSGRNLTIQQRYLGDKRYMGWRHWLKNGNYVNVDFTYRRMANELVPFDFSAFMANDAEFKIGAFNCHSGNTDFFTKADCAEPQRLLDVLIASSSLPFVSPPVDINGQTYLDGGIAAPIPLAQARRDGYQQQLVILTQDADYRKSAFKPAWLAKRAYRRYPKVAEALLQRHQVYNQGLLDLSAQVAAGNTLVIQPQQPLGLDRLERRFDKVAAVYQLGLADGQKALPQVRAFIDCAAFSKPQDKVVVK</sequence>
<evidence type="ECO:0000256" key="1">
    <source>
        <dbReference type="ARBA" id="ARBA00022801"/>
    </source>
</evidence>
<dbReference type="Gene3D" id="3.40.1090.10">
    <property type="entry name" value="Cytosolic phospholipase A2 catalytic domain"/>
    <property type="match status" value="2"/>
</dbReference>
<dbReference type="Proteomes" id="UP001201549">
    <property type="component" value="Unassembled WGS sequence"/>
</dbReference>
<comment type="caution">
    <text evidence="6">The sequence shown here is derived from an EMBL/GenBank/DDBJ whole genome shotgun (WGS) entry which is preliminary data.</text>
</comment>
<reference evidence="7" key="2">
    <citation type="submission" date="2023-07" db="EMBL/GenBank/DDBJ databases">
        <title>Shewanella mangrovi sp. nov., an acetaldehyde- degrading bacterium isolated from mangrove sediment.</title>
        <authorList>
            <person name="Liu Y."/>
        </authorList>
    </citation>
    <scope>NUCLEOTIDE SEQUENCE [LARGE SCALE GENOMIC DNA]</scope>
    <source>
        <strain evidence="7">C32</strain>
    </source>
</reference>
<dbReference type="InterPro" id="IPR045943">
    <property type="entry name" value="DUF6363"/>
</dbReference>
<protein>
    <submittedName>
        <fullName evidence="6">Patatin family protein</fullName>
    </submittedName>
</protein>
<name>A0ABT2FLY8_9GAMM</name>
<comment type="caution">
    <text evidence="4">Lacks conserved residue(s) required for the propagation of feature annotation.</text>
</comment>
<evidence type="ECO:0000313" key="7">
    <source>
        <dbReference type="Proteomes" id="UP001201549"/>
    </source>
</evidence>
<keyword evidence="7" id="KW-1185">Reference proteome</keyword>
<evidence type="ECO:0000256" key="4">
    <source>
        <dbReference type="PROSITE-ProRule" id="PRU01161"/>
    </source>
</evidence>
<feature type="domain" description="PNPLA" evidence="5">
    <location>
        <begin position="6"/>
        <end position="175"/>
    </location>
</feature>
<feature type="short sequence motif" description="DGA/G" evidence="4">
    <location>
        <begin position="162"/>
        <end position="164"/>
    </location>
</feature>
<dbReference type="EMBL" id="JAKOGG010000008">
    <property type="protein sequence ID" value="MCS4557351.1"/>
    <property type="molecule type" value="Genomic_DNA"/>
</dbReference>
<dbReference type="RefSeq" id="WP_238896829.1">
    <property type="nucleotide sequence ID" value="NZ_JAKOGG010000008.1"/>
</dbReference>
<dbReference type="InterPro" id="IPR050301">
    <property type="entry name" value="NTE"/>
</dbReference>
<feature type="short sequence motif" description="GXSXG" evidence="4">
    <location>
        <begin position="37"/>
        <end position="41"/>
    </location>
</feature>
<dbReference type="PANTHER" id="PTHR14226:SF25">
    <property type="entry name" value="PHOSPHOESTERASE"/>
    <property type="match status" value="1"/>
</dbReference>
<dbReference type="Pfam" id="PF01734">
    <property type="entry name" value="Patatin"/>
    <property type="match status" value="1"/>
</dbReference>
<dbReference type="PANTHER" id="PTHR14226">
    <property type="entry name" value="NEUROPATHY TARGET ESTERASE/SWISS CHEESE D.MELANOGASTER"/>
    <property type="match status" value="1"/>
</dbReference>
<keyword evidence="3 4" id="KW-0443">Lipid metabolism</keyword>
<dbReference type="InterPro" id="IPR016035">
    <property type="entry name" value="Acyl_Trfase/lysoPLipase"/>
</dbReference>
<dbReference type="PROSITE" id="PS51635">
    <property type="entry name" value="PNPLA"/>
    <property type="match status" value="1"/>
</dbReference>
<dbReference type="InterPro" id="IPR002641">
    <property type="entry name" value="PNPLA_dom"/>
</dbReference>
<dbReference type="SUPFAM" id="SSF52151">
    <property type="entry name" value="FabD/lysophospholipase-like"/>
    <property type="match status" value="1"/>
</dbReference>
<proteinExistence type="predicted"/>
<gene>
    <name evidence="6" type="ORF">L9G74_12935</name>
</gene>
<evidence type="ECO:0000259" key="5">
    <source>
        <dbReference type="PROSITE" id="PS51635"/>
    </source>
</evidence>
<accession>A0ABT2FLY8</accession>
<evidence type="ECO:0000256" key="2">
    <source>
        <dbReference type="ARBA" id="ARBA00022963"/>
    </source>
</evidence>
<evidence type="ECO:0000256" key="3">
    <source>
        <dbReference type="ARBA" id="ARBA00023098"/>
    </source>
</evidence>
<organism evidence="6 7">
    <name type="scientific">Shewanella electrica</name>
    <dbReference type="NCBI Taxonomy" id="515560"/>
    <lineage>
        <taxon>Bacteria</taxon>
        <taxon>Pseudomonadati</taxon>
        <taxon>Pseudomonadota</taxon>
        <taxon>Gammaproteobacteria</taxon>
        <taxon>Alteromonadales</taxon>
        <taxon>Shewanellaceae</taxon>
        <taxon>Shewanella</taxon>
    </lineage>
</organism>
<feature type="active site" description="Nucleophile" evidence="4">
    <location>
        <position position="39"/>
    </location>
</feature>
<evidence type="ECO:0000313" key="6">
    <source>
        <dbReference type="EMBL" id="MCS4557351.1"/>
    </source>
</evidence>
<keyword evidence="2 4" id="KW-0442">Lipid degradation</keyword>
<feature type="active site" description="Proton acceptor" evidence="4">
    <location>
        <position position="162"/>
    </location>
</feature>
<dbReference type="Pfam" id="PF19890">
    <property type="entry name" value="DUF6363"/>
    <property type="match status" value="1"/>
</dbReference>
<keyword evidence="1 4" id="KW-0378">Hydrolase</keyword>
<reference evidence="6 7" key="1">
    <citation type="submission" date="2022-02" db="EMBL/GenBank/DDBJ databases">
        <authorList>
            <person name="Zhuang L."/>
        </authorList>
    </citation>
    <scope>NUCLEOTIDE SEQUENCE [LARGE SCALE GENOMIC DNA]</scope>
    <source>
        <strain evidence="6 7">C32</strain>
    </source>
</reference>